<organism evidence="1 2">
    <name type="scientific">Sphingobacterium paludis</name>
    <dbReference type="NCBI Taxonomy" id="1476465"/>
    <lineage>
        <taxon>Bacteria</taxon>
        <taxon>Pseudomonadati</taxon>
        <taxon>Bacteroidota</taxon>
        <taxon>Sphingobacteriia</taxon>
        <taxon>Sphingobacteriales</taxon>
        <taxon>Sphingobacteriaceae</taxon>
        <taxon>Sphingobacterium</taxon>
    </lineage>
</organism>
<name>A0A4R7CU38_9SPHI</name>
<evidence type="ECO:0000313" key="1">
    <source>
        <dbReference type="EMBL" id="TDS05976.1"/>
    </source>
</evidence>
<sequence>MMKLKYEKPKMEVVSILMEEDVVKSSILPQNNNGAVQQEWDQQDTQYRTIDLGDI</sequence>
<evidence type="ECO:0000313" key="2">
    <source>
        <dbReference type="Proteomes" id="UP000294752"/>
    </source>
</evidence>
<dbReference type="Proteomes" id="UP000294752">
    <property type="component" value="Unassembled WGS sequence"/>
</dbReference>
<gene>
    <name evidence="1" type="ORF">B0I21_11810</name>
</gene>
<comment type="caution">
    <text evidence="1">The sequence shown here is derived from an EMBL/GenBank/DDBJ whole genome shotgun (WGS) entry which is preliminary data.</text>
</comment>
<proteinExistence type="predicted"/>
<protein>
    <submittedName>
        <fullName evidence="1">Uncharacterized protein</fullName>
    </submittedName>
</protein>
<reference evidence="1 2" key="1">
    <citation type="submission" date="2019-03" db="EMBL/GenBank/DDBJ databases">
        <title>Genomic Encyclopedia of Type Strains, Phase III (KMG-III): the genomes of soil and plant-associated and newly described type strains.</title>
        <authorList>
            <person name="Whitman W."/>
        </authorList>
    </citation>
    <scope>NUCLEOTIDE SEQUENCE [LARGE SCALE GENOMIC DNA]</scope>
    <source>
        <strain evidence="1 2">CGMCC 1.12801</strain>
    </source>
</reference>
<dbReference type="AlphaFoldDB" id="A0A4R7CU38"/>
<keyword evidence="2" id="KW-1185">Reference proteome</keyword>
<accession>A0A4R7CU38</accession>
<dbReference type="EMBL" id="SNZV01000018">
    <property type="protein sequence ID" value="TDS05976.1"/>
    <property type="molecule type" value="Genomic_DNA"/>
</dbReference>